<keyword evidence="3" id="KW-1185">Reference proteome</keyword>
<dbReference type="Gramene" id="ONIVA08G11850.1">
    <property type="protein sequence ID" value="ONIVA08G11850.1"/>
    <property type="gene ID" value="ONIVA08G11850"/>
</dbReference>
<name>A0A0E0IAG7_ORYNI</name>
<evidence type="ECO:0000256" key="1">
    <source>
        <dbReference type="SAM" id="MobiDB-lite"/>
    </source>
</evidence>
<organism evidence="2">
    <name type="scientific">Oryza nivara</name>
    <name type="common">Indian wild rice</name>
    <name type="synonym">Oryza sativa f. spontanea</name>
    <dbReference type="NCBI Taxonomy" id="4536"/>
    <lineage>
        <taxon>Eukaryota</taxon>
        <taxon>Viridiplantae</taxon>
        <taxon>Streptophyta</taxon>
        <taxon>Embryophyta</taxon>
        <taxon>Tracheophyta</taxon>
        <taxon>Spermatophyta</taxon>
        <taxon>Magnoliopsida</taxon>
        <taxon>Liliopsida</taxon>
        <taxon>Poales</taxon>
        <taxon>Poaceae</taxon>
        <taxon>BOP clade</taxon>
        <taxon>Oryzoideae</taxon>
        <taxon>Oryzeae</taxon>
        <taxon>Oryzinae</taxon>
        <taxon>Oryza</taxon>
    </lineage>
</organism>
<feature type="region of interest" description="Disordered" evidence="1">
    <location>
        <begin position="26"/>
        <end position="73"/>
    </location>
</feature>
<feature type="compositionally biased region" description="Polar residues" evidence="1">
    <location>
        <begin position="128"/>
        <end position="144"/>
    </location>
</feature>
<feature type="region of interest" description="Disordered" evidence="1">
    <location>
        <begin position="113"/>
        <end position="144"/>
    </location>
</feature>
<evidence type="ECO:0000313" key="3">
    <source>
        <dbReference type="Proteomes" id="UP000006591"/>
    </source>
</evidence>
<reference evidence="2" key="2">
    <citation type="submission" date="2018-04" db="EMBL/GenBank/DDBJ databases">
        <title>OnivRS2 (Oryza nivara Reference Sequence Version 2).</title>
        <authorList>
            <person name="Zhang J."/>
            <person name="Kudrna D."/>
            <person name="Lee S."/>
            <person name="Talag J."/>
            <person name="Rajasekar S."/>
            <person name="Welchert J."/>
            <person name="Hsing Y.-I."/>
            <person name="Wing R.A."/>
        </authorList>
    </citation>
    <scope>NUCLEOTIDE SEQUENCE [LARGE SCALE GENOMIC DNA]</scope>
    <source>
        <strain evidence="2">SL10</strain>
    </source>
</reference>
<evidence type="ECO:0000313" key="2">
    <source>
        <dbReference type="EnsemblPlants" id="ONIVA08G11850.1"/>
    </source>
</evidence>
<proteinExistence type="predicted"/>
<reference evidence="2" key="1">
    <citation type="submission" date="2015-04" db="UniProtKB">
        <authorList>
            <consortium name="EnsemblPlants"/>
        </authorList>
    </citation>
    <scope>IDENTIFICATION</scope>
    <source>
        <strain evidence="2">SL10</strain>
    </source>
</reference>
<dbReference type="AlphaFoldDB" id="A0A0E0IAG7"/>
<protein>
    <submittedName>
        <fullName evidence="2">Uncharacterized protein</fullName>
    </submittedName>
</protein>
<sequence>MWDPRSGPGLSAARLEVVFNLQPEREAARGRGWAQPGRREAGTRWPGNMRRGSGDLPPVATAQGGAGVSGTAWPKWPSSGAVWGWAIGEASDQIDGGMSIYGVRGFRFTHEMAKRSSGRACPRRARGQRNSGRTGTASGANRQN</sequence>
<dbReference type="HOGENOM" id="CLU_1799567_0_0_1"/>
<dbReference type="Proteomes" id="UP000006591">
    <property type="component" value="Chromosome 8"/>
</dbReference>
<dbReference type="EnsemblPlants" id="ONIVA08G11850.1">
    <property type="protein sequence ID" value="ONIVA08G11850.1"/>
    <property type="gene ID" value="ONIVA08G11850"/>
</dbReference>
<accession>A0A0E0IAG7</accession>